<protein>
    <recommendedName>
        <fullName evidence="2">Mannan endo-1,4-beta-mannosidase</fullName>
    </recommendedName>
</protein>
<evidence type="ECO:0000313" key="1">
    <source>
        <dbReference type="EMBL" id="XBO39613.1"/>
    </source>
</evidence>
<gene>
    <name evidence="1" type="ORF">ABEG18_02175</name>
</gene>
<dbReference type="InterPro" id="IPR017853">
    <property type="entry name" value="GH"/>
</dbReference>
<sequence>MSDLKRRLAPHASISPVRQPWIEGAPGAPYFQTENGEPWHPIGYNDAISWVDLNGLFRRRDLPGVDRYLAGLAAQGTTVIRVMLEYAQIRHRHFERPAGVFVPAMIRLWDDFFAMAERRGLRFLITPFDTFWTWLRWDWHPYNRALGGPLASPAEFLLCGETRKAIKARLEFVVRRWGGSGAFFAWDLWNEIHPAQARDSADCFPEFIADLSGHVRRLERDLYGRSHPQTVSLFGPELEWRGHLPMNEPLFRHPDLDFATIHVYQMGTIDDPQNTVDPALDMARHVRAHLAEIRDMRPYLDTEHGPIHLFKDKKKTLPEDFDDEYFRHMQWAHLAAGGAGGGMRWPNRRPHRLTDGMRAAQAALSRFMPAIDWLSFRRVAIDAQVTSPAALHVTACGDDRQALVYLLRTDALNERGMVDRSAAPVSATLSIPGLASGRYRATGWDTVAGEPVAHLEGASRHGVLTLSLPPFAADLALAVRPLAG</sequence>
<name>A0AAU7JGT4_9HYPH</name>
<proteinExistence type="predicted"/>
<dbReference type="SUPFAM" id="SSF51445">
    <property type="entry name" value="(Trans)glycosidases"/>
    <property type="match status" value="1"/>
</dbReference>
<dbReference type="EMBL" id="CP157484">
    <property type="protein sequence ID" value="XBO39613.1"/>
    <property type="molecule type" value="Genomic_DNA"/>
</dbReference>
<dbReference type="AlphaFoldDB" id="A0AAU7JGT4"/>
<evidence type="ECO:0008006" key="2">
    <source>
        <dbReference type="Google" id="ProtNLM"/>
    </source>
</evidence>
<organism evidence="1">
    <name type="scientific">Alsobacter sp. KACC 23698</name>
    <dbReference type="NCBI Taxonomy" id="3149229"/>
    <lineage>
        <taxon>Bacteria</taxon>
        <taxon>Pseudomonadati</taxon>
        <taxon>Pseudomonadota</taxon>
        <taxon>Alphaproteobacteria</taxon>
        <taxon>Hyphomicrobiales</taxon>
        <taxon>Alsobacteraceae</taxon>
        <taxon>Alsobacter</taxon>
    </lineage>
</organism>
<accession>A0AAU7JGT4</accession>
<dbReference type="Gene3D" id="3.20.20.80">
    <property type="entry name" value="Glycosidases"/>
    <property type="match status" value="1"/>
</dbReference>
<dbReference type="RefSeq" id="WP_406856458.1">
    <property type="nucleotide sequence ID" value="NZ_CP157484.1"/>
</dbReference>
<reference evidence="1" key="1">
    <citation type="submission" date="2024-05" db="EMBL/GenBank/DDBJ databases">
        <authorList>
            <person name="Kim S."/>
            <person name="Heo J."/>
            <person name="Choi H."/>
            <person name="Choi Y."/>
            <person name="Kwon S.-W."/>
            <person name="Kim Y."/>
        </authorList>
    </citation>
    <scope>NUCLEOTIDE SEQUENCE</scope>
    <source>
        <strain evidence="1">KACC 23698</strain>
    </source>
</reference>